<dbReference type="PROSITE" id="PS50970">
    <property type="entry name" value="HCY"/>
    <property type="match status" value="1"/>
</dbReference>
<dbReference type="GO" id="GO:0046872">
    <property type="term" value="F:metal ion binding"/>
    <property type="evidence" value="ECO:0007669"/>
    <property type="project" value="UniProtKB-KW"/>
</dbReference>
<dbReference type="AlphaFoldDB" id="A0A4R1F3B2"/>
<evidence type="ECO:0000256" key="1">
    <source>
        <dbReference type="ARBA" id="ARBA00022603"/>
    </source>
</evidence>
<organism evidence="5 6">
    <name type="scientific">Cocleimonas flava</name>
    <dbReference type="NCBI Taxonomy" id="634765"/>
    <lineage>
        <taxon>Bacteria</taxon>
        <taxon>Pseudomonadati</taxon>
        <taxon>Pseudomonadota</taxon>
        <taxon>Gammaproteobacteria</taxon>
        <taxon>Thiotrichales</taxon>
        <taxon>Thiotrichaceae</taxon>
        <taxon>Cocleimonas</taxon>
    </lineage>
</organism>
<dbReference type="PANTHER" id="PTHR11103">
    <property type="entry name" value="SLR1189 PROTEIN"/>
    <property type="match status" value="1"/>
</dbReference>
<evidence type="ECO:0000256" key="2">
    <source>
        <dbReference type="ARBA" id="ARBA00022679"/>
    </source>
</evidence>
<keyword evidence="6" id="KW-1185">Reference proteome</keyword>
<keyword evidence="3" id="KW-0862">Zinc</keyword>
<dbReference type="InterPro" id="IPR003726">
    <property type="entry name" value="HCY_dom"/>
</dbReference>
<accession>A0A4R1F3B2</accession>
<comment type="cofactor">
    <cofactor evidence="3">
        <name>Zn(2+)</name>
        <dbReference type="ChEBI" id="CHEBI:29105"/>
    </cofactor>
</comment>
<dbReference type="PANTHER" id="PTHR11103:SF18">
    <property type="entry name" value="SLR1189 PROTEIN"/>
    <property type="match status" value="1"/>
</dbReference>
<sequence>MKVPAFSGIMPLYLYIQQVRTKTMSTLLHDLLEEKGVLLADGATGSNLFGMGLQTGDAPELWNTDHSDRISQHYRNFVEAGSDIILTNTFGGTQYRMKLHGAEKRVEELNVNGVKLLKAEIEKSGRQIVCAGSMGPTGELIVPLGTMTHEEAVVAFREQAEALKKGGVDVFWIETLSSKEEAAAAVEACAGLGLPIVTTYSIDTNGRTMMGLSPDDIVKASEEMDTPLIAFGSNCGIGAAELLAAVINIKTSLSNLDGNKADEAIIISKANCGVPEYIDGEIVYSGTEAIMADYAGMAIDAGARIIGGCCGTSYNHVAAMRKAIDNHSKGDSPSKEEIEQRLGELSTGAIAQLEGKLSIAEGAYVQKDAPRRSRRRK</sequence>
<feature type="domain" description="Hcy-binding" evidence="4">
    <location>
        <begin position="26"/>
        <end position="324"/>
    </location>
</feature>
<keyword evidence="1 3" id="KW-0489">Methyltransferase</keyword>
<feature type="binding site" evidence="3">
    <location>
        <position position="235"/>
    </location>
    <ligand>
        <name>Zn(2+)</name>
        <dbReference type="ChEBI" id="CHEBI:29105"/>
    </ligand>
</feature>
<reference evidence="5 6" key="1">
    <citation type="submission" date="2019-03" db="EMBL/GenBank/DDBJ databases">
        <title>Genomic Encyclopedia of Type Strains, Phase IV (KMG-IV): sequencing the most valuable type-strain genomes for metagenomic binning, comparative biology and taxonomic classification.</title>
        <authorList>
            <person name="Goeker M."/>
        </authorList>
    </citation>
    <scope>NUCLEOTIDE SEQUENCE [LARGE SCALE GENOMIC DNA]</scope>
    <source>
        <strain evidence="5 6">DSM 24830</strain>
    </source>
</reference>
<name>A0A4R1F3B2_9GAMM</name>
<evidence type="ECO:0000256" key="3">
    <source>
        <dbReference type="PROSITE-ProRule" id="PRU00333"/>
    </source>
</evidence>
<dbReference type="Proteomes" id="UP000294887">
    <property type="component" value="Unassembled WGS sequence"/>
</dbReference>
<keyword evidence="3" id="KW-0479">Metal-binding</keyword>
<dbReference type="Gene3D" id="3.20.20.330">
    <property type="entry name" value="Homocysteine-binding-like domain"/>
    <property type="match status" value="1"/>
</dbReference>
<gene>
    <name evidence="5" type="ORF">EV695_2854</name>
</gene>
<feature type="binding site" evidence="3">
    <location>
        <position position="309"/>
    </location>
    <ligand>
        <name>Zn(2+)</name>
        <dbReference type="ChEBI" id="CHEBI:29105"/>
    </ligand>
</feature>
<dbReference type="Pfam" id="PF02574">
    <property type="entry name" value="S-methyl_trans"/>
    <property type="match status" value="1"/>
</dbReference>
<evidence type="ECO:0000313" key="5">
    <source>
        <dbReference type="EMBL" id="TCJ84891.1"/>
    </source>
</evidence>
<dbReference type="NCBIfam" id="NF005718">
    <property type="entry name" value="PRK07534.1"/>
    <property type="match status" value="1"/>
</dbReference>
<evidence type="ECO:0000259" key="4">
    <source>
        <dbReference type="PROSITE" id="PS50970"/>
    </source>
</evidence>
<proteinExistence type="predicted"/>
<dbReference type="GO" id="GO:0032259">
    <property type="term" value="P:methylation"/>
    <property type="evidence" value="ECO:0007669"/>
    <property type="project" value="UniProtKB-KW"/>
</dbReference>
<dbReference type="InterPro" id="IPR036589">
    <property type="entry name" value="HCY_dom_sf"/>
</dbReference>
<feature type="binding site" evidence="3">
    <location>
        <position position="310"/>
    </location>
    <ligand>
        <name>Zn(2+)</name>
        <dbReference type="ChEBI" id="CHEBI:29105"/>
    </ligand>
</feature>
<evidence type="ECO:0000313" key="6">
    <source>
        <dbReference type="Proteomes" id="UP000294887"/>
    </source>
</evidence>
<dbReference type="GO" id="GO:0008168">
    <property type="term" value="F:methyltransferase activity"/>
    <property type="evidence" value="ECO:0007669"/>
    <property type="project" value="UniProtKB-UniRule"/>
</dbReference>
<comment type="caution">
    <text evidence="5">The sequence shown here is derived from an EMBL/GenBank/DDBJ whole genome shotgun (WGS) entry which is preliminary data.</text>
</comment>
<protein>
    <submittedName>
        <fullName evidence="5">5-methyltetrahydrofolate--homocysteine methyltransferase</fullName>
    </submittedName>
</protein>
<dbReference type="EMBL" id="SMFQ01000004">
    <property type="protein sequence ID" value="TCJ84891.1"/>
    <property type="molecule type" value="Genomic_DNA"/>
</dbReference>
<dbReference type="SUPFAM" id="SSF82282">
    <property type="entry name" value="Homocysteine S-methyltransferase"/>
    <property type="match status" value="1"/>
</dbReference>
<keyword evidence="2 3" id="KW-0808">Transferase</keyword>